<feature type="compositionally biased region" description="Low complexity" evidence="5">
    <location>
        <begin position="547"/>
        <end position="562"/>
    </location>
</feature>
<feature type="transmembrane region" description="Helical" evidence="6">
    <location>
        <begin position="368"/>
        <end position="387"/>
    </location>
</feature>
<keyword evidence="3 6" id="KW-1133">Transmembrane helix</keyword>
<dbReference type="Gene3D" id="1.20.1250.20">
    <property type="entry name" value="MFS general substrate transporter like domains"/>
    <property type="match status" value="1"/>
</dbReference>
<feature type="transmembrane region" description="Helical" evidence="6">
    <location>
        <begin position="109"/>
        <end position="135"/>
    </location>
</feature>
<dbReference type="Proteomes" id="UP001270362">
    <property type="component" value="Unassembled WGS sequence"/>
</dbReference>
<keyword evidence="2 6" id="KW-0812">Transmembrane</keyword>
<evidence type="ECO:0000256" key="4">
    <source>
        <dbReference type="ARBA" id="ARBA00023136"/>
    </source>
</evidence>
<dbReference type="GO" id="GO:0022857">
    <property type="term" value="F:transmembrane transporter activity"/>
    <property type="evidence" value="ECO:0007669"/>
    <property type="project" value="InterPro"/>
</dbReference>
<feature type="transmembrane region" description="Helical" evidence="6">
    <location>
        <begin position="265"/>
        <end position="282"/>
    </location>
</feature>
<dbReference type="Gene3D" id="1.20.1720.10">
    <property type="entry name" value="Multidrug resistance protein D"/>
    <property type="match status" value="1"/>
</dbReference>
<feature type="transmembrane region" description="Helical" evidence="6">
    <location>
        <begin position="393"/>
        <end position="420"/>
    </location>
</feature>
<gene>
    <name evidence="8" type="ORF">B0T22DRAFT_484520</name>
</gene>
<dbReference type="InterPro" id="IPR020846">
    <property type="entry name" value="MFS_dom"/>
</dbReference>
<feature type="transmembrane region" description="Helical" evidence="6">
    <location>
        <begin position="196"/>
        <end position="216"/>
    </location>
</feature>
<evidence type="ECO:0000256" key="3">
    <source>
        <dbReference type="ARBA" id="ARBA00022989"/>
    </source>
</evidence>
<organism evidence="8 9">
    <name type="scientific">Podospora appendiculata</name>
    <dbReference type="NCBI Taxonomy" id="314037"/>
    <lineage>
        <taxon>Eukaryota</taxon>
        <taxon>Fungi</taxon>
        <taxon>Dikarya</taxon>
        <taxon>Ascomycota</taxon>
        <taxon>Pezizomycotina</taxon>
        <taxon>Sordariomycetes</taxon>
        <taxon>Sordariomycetidae</taxon>
        <taxon>Sordariales</taxon>
        <taxon>Podosporaceae</taxon>
        <taxon>Podospora</taxon>
    </lineage>
</organism>
<dbReference type="SUPFAM" id="SSF103473">
    <property type="entry name" value="MFS general substrate transporter"/>
    <property type="match status" value="1"/>
</dbReference>
<accession>A0AAE0X0S8</accession>
<feature type="domain" description="Major facilitator superfamily (MFS) profile" evidence="7">
    <location>
        <begin position="43"/>
        <end position="518"/>
    </location>
</feature>
<dbReference type="PANTHER" id="PTHR23501">
    <property type="entry name" value="MAJOR FACILITATOR SUPERFAMILY"/>
    <property type="match status" value="1"/>
</dbReference>
<feature type="transmembrane region" description="Helical" evidence="6">
    <location>
        <begin position="77"/>
        <end position="97"/>
    </location>
</feature>
<comment type="subcellular location">
    <subcellularLocation>
        <location evidence="1">Membrane</location>
        <topology evidence="1">Multi-pass membrane protein</topology>
    </subcellularLocation>
</comment>
<dbReference type="AlphaFoldDB" id="A0AAE0X0S8"/>
<evidence type="ECO:0000313" key="8">
    <source>
        <dbReference type="EMBL" id="KAK3682464.1"/>
    </source>
</evidence>
<dbReference type="Pfam" id="PF07690">
    <property type="entry name" value="MFS_1"/>
    <property type="match status" value="1"/>
</dbReference>
<feature type="region of interest" description="Disordered" evidence="5">
    <location>
        <begin position="547"/>
        <end position="575"/>
    </location>
</feature>
<dbReference type="PROSITE" id="PS50850">
    <property type="entry name" value="MFS"/>
    <property type="match status" value="1"/>
</dbReference>
<dbReference type="InterPro" id="IPR036259">
    <property type="entry name" value="MFS_trans_sf"/>
</dbReference>
<evidence type="ECO:0000259" key="7">
    <source>
        <dbReference type="PROSITE" id="PS50850"/>
    </source>
</evidence>
<evidence type="ECO:0000256" key="6">
    <source>
        <dbReference type="SAM" id="Phobius"/>
    </source>
</evidence>
<comment type="caution">
    <text evidence="8">The sequence shown here is derived from an EMBL/GenBank/DDBJ whole genome shotgun (WGS) entry which is preliminary data.</text>
</comment>
<dbReference type="InterPro" id="IPR011701">
    <property type="entry name" value="MFS"/>
</dbReference>
<feature type="transmembrane region" description="Helical" evidence="6">
    <location>
        <begin position="432"/>
        <end position="455"/>
    </location>
</feature>
<feature type="transmembrane region" description="Helical" evidence="6">
    <location>
        <begin position="172"/>
        <end position="190"/>
    </location>
</feature>
<feature type="transmembrane region" description="Helical" evidence="6">
    <location>
        <begin position="141"/>
        <end position="160"/>
    </location>
</feature>
<dbReference type="EMBL" id="JAULSO010000005">
    <property type="protein sequence ID" value="KAK3682464.1"/>
    <property type="molecule type" value="Genomic_DNA"/>
</dbReference>
<name>A0AAE0X0S8_9PEZI</name>
<protein>
    <submittedName>
        <fullName evidence="8">Major facilitator superfamily domain-containing protein</fullName>
    </submittedName>
</protein>
<dbReference type="GO" id="GO:0005886">
    <property type="term" value="C:plasma membrane"/>
    <property type="evidence" value="ECO:0007669"/>
    <property type="project" value="TreeGrafter"/>
</dbReference>
<evidence type="ECO:0000256" key="5">
    <source>
        <dbReference type="SAM" id="MobiDB-lite"/>
    </source>
</evidence>
<feature type="transmembrane region" description="Helical" evidence="6">
    <location>
        <begin position="303"/>
        <end position="324"/>
    </location>
</feature>
<reference evidence="8" key="1">
    <citation type="journal article" date="2023" name="Mol. Phylogenet. Evol.">
        <title>Genome-scale phylogeny and comparative genomics of the fungal order Sordariales.</title>
        <authorList>
            <person name="Hensen N."/>
            <person name="Bonometti L."/>
            <person name="Westerberg I."/>
            <person name="Brannstrom I.O."/>
            <person name="Guillou S."/>
            <person name="Cros-Aarteil S."/>
            <person name="Calhoun S."/>
            <person name="Haridas S."/>
            <person name="Kuo A."/>
            <person name="Mondo S."/>
            <person name="Pangilinan J."/>
            <person name="Riley R."/>
            <person name="LaButti K."/>
            <person name="Andreopoulos B."/>
            <person name="Lipzen A."/>
            <person name="Chen C."/>
            <person name="Yan M."/>
            <person name="Daum C."/>
            <person name="Ng V."/>
            <person name="Clum A."/>
            <person name="Steindorff A."/>
            <person name="Ohm R.A."/>
            <person name="Martin F."/>
            <person name="Silar P."/>
            <person name="Natvig D.O."/>
            <person name="Lalanne C."/>
            <person name="Gautier V."/>
            <person name="Ament-Velasquez S.L."/>
            <person name="Kruys A."/>
            <person name="Hutchinson M.I."/>
            <person name="Powell A.J."/>
            <person name="Barry K."/>
            <person name="Miller A.N."/>
            <person name="Grigoriev I.V."/>
            <person name="Debuchy R."/>
            <person name="Gladieux P."/>
            <person name="Hiltunen Thoren M."/>
            <person name="Johannesson H."/>
        </authorList>
    </citation>
    <scope>NUCLEOTIDE SEQUENCE</scope>
    <source>
        <strain evidence="8">CBS 314.62</strain>
    </source>
</reference>
<feature type="transmembrane region" description="Helical" evidence="6">
    <location>
        <begin position="237"/>
        <end position="259"/>
    </location>
</feature>
<evidence type="ECO:0000256" key="1">
    <source>
        <dbReference type="ARBA" id="ARBA00004141"/>
    </source>
</evidence>
<evidence type="ECO:0000313" key="9">
    <source>
        <dbReference type="Proteomes" id="UP001270362"/>
    </source>
</evidence>
<feature type="transmembrane region" description="Helical" evidence="6">
    <location>
        <begin position="497"/>
        <end position="514"/>
    </location>
</feature>
<sequence>MATNLKDIDGNVLLQHIRPVESRTQIIPPNTTHRVSRPRARAIYGFMLLVHLLLAIDMTSVAVALPTISREMNASRTAVFSMGTVFSLSATIFQQPVAEISHVVGRKPAFLLVLAIFAIGSIVAATATNMAALLVGRALQGFASGGSVLAAIVLTDLIDLRDRATWLSVQNAIQALGLVSGPLVGASLLKVSSWRWLFWINLPFIAASAAGLGILLGFDCPEAGVIPSLKKVDWVGILIFMPSAVAVLVPFTMAGIFFSWHSWKAILPLLLGICGLIALAIHQRHIAKSPMFRASLFSRWVTIFCFMGLGVFGICLNMIFYYLVVFWSGVRGFNEILTGVALLPETVCIPLSAIACGLTMRKTGRIRWAMFVGWPLTSISIGLLYFLDAKTPVAALMVINAGVGLGAGVVSSSLNVAVLATTKKEDNGHAMAMGWLFKSAGMCLGIAIGTAVFALQMENRLENIEDAGMTTESLLRVLKEVKNDPLGQDAIVRTLRILWAICCGLSAVVGLLCASCKYPTLLELPATELQTGQQTEQVETEQTLVLSGIGTSRTSRTSSSSGPVKAQHPYQHRQV</sequence>
<feature type="transmembrane region" description="Helical" evidence="6">
    <location>
        <begin position="43"/>
        <end position="65"/>
    </location>
</feature>
<keyword evidence="9" id="KW-1185">Reference proteome</keyword>
<reference evidence="8" key="2">
    <citation type="submission" date="2023-06" db="EMBL/GenBank/DDBJ databases">
        <authorList>
            <consortium name="Lawrence Berkeley National Laboratory"/>
            <person name="Haridas S."/>
            <person name="Hensen N."/>
            <person name="Bonometti L."/>
            <person name="Westerberg I."/>
            <person name="Brannstrom I.O."/>
            <person name="Guillou S."/>
            <person name="Cros-Aarteil S."/>
            <person name="Calhoun S."/>
            <person name="Kuo A."/>
            <person name="Mondo S."/>
            <person name="Pangilinan J."/>
            <person name="Riley R."/>
            <person name="Labutti K."/>
            <person name="Andreopoulos B."/>
            <person name="Lipzen A."/>
            <person name="Chen C."/>
            <person name="Yanf M."/>
            <person name="Daum C."/>
            <person name="Ng V."/>
            <person name="Clum A."/>
            <person name="Steindorff A."/>
            <person name="Ohm R."/>
            <person name="Martin F."/>
            <person name="Silar P."/>
            <person name="Natvig D."/>
            <person name="Lalanne C."/>
            <person name="Gautier V."/>
            <person name="Ament-Velasquez S.L."/>
            <person name="Kruys A."/>
            <person name="Hutchinson M.I."/>
            <person name="Powell A.J."/>
            <person name="Barry K."/>
            <person name="Miller A.N."/>
            <person name="Grigoriev I.V."/>
            <person name="Debuchy R."/>
            <person name="Gladieux P."/>
            <person name="Thoren M.H."/>
            <person name="Johannesson H."/>
        </authorList>
    </citation>
    <scope>NUCLEOTIDE SEQUENCE</scope>
    <source>
        <strain evidence="8">CBS 314.62</strain>
    </source>
</reference>
<evidence type="ECO:0000256" key="2">
    <source>
        <dbReference type="ARBA" id="ARBA00022692"/>
    </source>
</evidence>
<dbReference type="PANTHER" id="PTHR23501:SF59">
    <property type="entry name" value="MAJOR FACILITATOR SUPERFAMILY (MFS) PROFILE DOMAIN-CONTAINING PROTEIN-RELATED"/>
    <property type="match status" value="1"/>
</dbReference>
<keyword evidence="4 6" id="KW-0472">Membrane</keyword>
<proteinExistence type="predicted"/>